<dbReference type="PANTHER" id="PTHR28650:SF1">
    <property type="entry name" value="PHOSPHATIDYLINOSITOL-GLYCAN BIOSYNTHESIS CLASS X PROTEIN"/>
    <property type="match status" value="1"/>
</dbReference>
<keyword evidence="12" id="KW-1185">Reference proteome</keyword>
<keyword evidence="7" id="KW-1133">Transmembrane helix</keyword>
<comment type="similarity">
    <text evidence="3 10">Belongs to the PIGX family.</text>
</comment>
<dbReference type="InterPro" id="IPR013233">
    <property type="entry name" value="PIG-X/PBN1"/>
</dbReference>
<evidence type="ECO:0000256" key="3">
    <source>
        <dbReference type="ARBA" id="ARBA00010345"/>
    </source>
</evidence>
<evidence type="ECO:0000256" key="5">
    <source>
        <dbReference type="ARBA" id="ARBA00022692"/>
    </source>
</evidence>
<keyword evidence="9" id="KW-0325">Glycoprotein</keyword>
<keyword evidence="8" id="KW-0472">Membrane</keyword>
<evidence type="ECO:0000256" key="10">
    <source>
        <dbReference type="RuleBase" id="RU366056"/>
    </source>
</evidence>
<proteinExistence type="inferred from homology"/>
<dbReference type="AlphaFoldDB" id="A0A2G8LEC3"/>
<dbReference type="PANTHER" id="PTHR28650">
    <property type="entry name" value="PHOSPHATIDYLINOSITOL-GLYCAN BIOSYNTHESIS CLASS X PROTEIN"/>
    <property type="match status" value="1"/>
</dbReference>
<dbReference type="GO" id="GO:0006506">
    <property type="term" value="P:GPI anchor biosynthetic process"/>
    <property type="evidence" value="ECO:0007669"/>
    <property type="project" value="UniProtKB-UniPathway"/>
</dbReference>
<keyword evidence="4 10" id="KW-0337">GPI-anchor biosynthesis</keyword>
<evidence type="ECO:0000256" key="6">
    <source>
        <dbReference type="ARBA" id="ARBA00022824"/>
    </source>
</evidence>
<dbReference type="Pfam" id="PF08320">
    <property type="entry name" value="PIG-X"/>
    <property type="match status" value="1"/>
</dbReference>
<protein>
    <recommendedName>
        <fullName evidence="10">Phosphatidylinositol-glycan biosynthesis class X protein</fullName>
    </recommendedName>
</protein>
<dbReference type="EMBL" id="MRZV01000111">
    <property type="protein sequence ID" value="PIK58500.1"/>
    <property type="molecule type" value="Genomic_DNA"/>
</dbReference>
<evidence type="ECO:0000256" key="8">
    <source>
        <dbReference type="ARBA" id="ARBA00023136"/>
    </source>
</evidence>
<evidence type="ECO:0000256" key="2">
    <source>
        <dbReference type="ARBA" id="ARBA00004687"/>
    </source>
</evidence>
<comment type="subcellular location">
    <subcellularLocation>
        <location evidence="1 10">Endoplasmic reticulum membrane</location>
        <topology evidence="1 10">Single-pass membrane protein</topology>
    </subcellularLocation>
</comment>
<dbReference type="OrthoDB" id="5546453at2759"/>
<evidence type="ECO:0000256" key="9">
    <source>
        <dbReference type="ARBA" id="ARBA00023180"/>
    </source>
</evidence>
<feature type="signal peptide" evidence="10">
    <location>
        <begin position="1"/>
        <end position="20"/>
    </location>
</feature>
<organism evidence="11 12">
    <name type="scientific">Stichopus japonicus</name>
    <name type="common">Sea cucumber</name>
    <dbReference type="NCBI Taxonomy" id="307972"/>
    <lineage>
        <taxon>Eukaryota</taxon>
        <taxon>Metazoa</taxon>
        <taxon>Echinodermata</taxon>
        <taxon>Eleutherozoa</taxon>
        <taxon>Echinozoa</taxon>
        <taxon>Holothuroidea</taxon>
        <taxon>Aspidochirotacea</taxon>
        <taxon>Aspidochirotida</taxon>
        <taxon>Stichopodidae</taxon>
        <taxon>Apostichopus</taxon>
    </lineage>
</organism>
<evidence type="ECO:0000256" key="7">
    <source>
        <dbReference type="ARBA" id="ARBA00022989"/>
    </source>
</evidence>
<keyword evidence="6 10" id="KW-0256">Endoplasmic reticulum</keyword>
<evidence type="ECO:0000256" key="1">
    <source>
        <dbReference type="ARBA" id="ARBA00004389"/>
    </source>
</evidence>
<dbReference type="InterPro" id="IPR040039">
    <property type="entry name" value="PIGX"/>
</dbReference>
<dbReference type="UniPathway" id="UPA00196"/>
<evidence type="ECO:0000313" key="11">
    <source>
        <dbReference type="EMBL" id="PIK58500.1"/>
    </source>
</evidence>
<keyword evidence="5" id="KW-0812">Transmembrane</keyword>
<name>A0A2G8LEC3_STIJA</name>
<gene>
    <name evidence="11" type="ORF">BSL78_04580</name>
</gene>
<feature type="chain" id="PRO_5025097899" description="Phosphatidylinositol-glycan biosynthesis class X protein" evidence="10">
    <location>
        <begin position="21"/>
        <end position="140"/>
    </location>
</feature>
<dbReference type="Proteomes" id="UP000230750">
    <property type="component" value="Unassembled WGS sequence"/>
</dbReference>
<sequence>MKLLLQVLLVISLALSHASGEPTCPTLEGVTLSREVFKEGYHRDLTTSLHGNITRSGLEIRLILVETFPPGFYIDQYELANLKSFGGPETQILEAVDVEKPAHLSTEFNFFIFIESTDAADDQFVASVSLPIHLRYHSLR</sequence>
<comment type="function">
    <text evidence="10">Stabilizing subunit of the glycosylphosphatidylinositol-mannosyltransferase I complex which catalyzes the transfer of the first mannose, via an alpha-1,4 bond from a dolichol-phosphate-mannose (Dol-P-Man) to the glucosaminyl acyl phosphatidylinositol (GlcN-(acyl)PI) intermediate to generate alpha-D-Man-(1-&gt;4)-alpha-D-GlcN-(1-&gt;6)-(1-radyl,2-acyl-sn-glycero-3-phospho)-2-acyl-inositol and participates in the sixth step of the glycosylphosphatidylinositol-anchor biosynthesis. Probably acts by stabilizing the mannosyltransferase PIGM.</text>
</comment>
<evidence type="ECO:0000313" key="12">
    <source>
        <dbReference type="Proteomes" id="UP000230750"/>
    </source>
</evidence>
<comment type="caution">
    <text evidence="11">The sequence shown here is derived from an EMBL/GenBank/DDBJ whole genome shotgun (WGS) entry which is preliminary data.</text>
</comment>
<reference evidence="11 12" key="1">
    <citation type="journal article" date="2017" name="PLoS Biol.">
        <title>The sea cucumber genome provides insights into morphological evolution and visceral regeneration.</title>
        <authorList>
            <person name="Zhang X."/>
            <person name="Sun L."/>
            <person name="Yuan J."/>
            <person name="Sun Y."/>
            <person name="Gao Y."/>
            <person name="Zhang L."/>
            <person name="Li S."/>
            <person name="Dai H."/>
            <person name="Hamel J.F."/>
            <person name="Liu C."/>
            <person name="Yu Y."/>
            <person name="Liu S."/>
            <person name="Lin W."/>
            <person name="Guo K."/>
            <person name="Jin S."/>
            <person name="Xu P."/>
            <person name="Storey K.B."/>
            <person name="Huan P."/>
            <person name="Zhang T."/>
            <person name="Zhou Y."/>
            <person name="Zhang J."/>
            <person name="Lin C."/>
            <person name="Li X."/>
            <person name="Xing L."/>
            <person name="Huo D."/>
            <person name="Sun M."/>
            <person name="Wang L."/>
            <person name="Mercier A."/>
            <person name="Li F."/>
            <person name="Yang H."/>
            <person name="Xiang J."/>
        </authorList>
    </citation>
    <scope>NUCLEOTIDE SEQUENCE [LARGE SCALE GENOMIC DNA]</scope>
    <source>
        <strain evidence="11">Shaxun</strain>
        <tissue evidence="11">Muscle</tissue>
    </source>
</reference>
<evidence type="ECO:0000256" key="4">
    <source>
        <dbReference type="ARBA" id="ARBA00022502"/>
    </source>
</evidence>
<accession>A0A2G8LEC3</accession>
<dbReference type="GO" id="GO:0005789">
    <property type="term" value="C:endoplasmic reticulum membrane"/>
    <property type="evidence" value="ECO:0007669"/>
    <property type="project" value="UniProtKB-SubCell"/>
</dbReference>
<comment type="pathway">
    <text evidence="2 10">Glycolipid biosynthesis; glycosylphosphatidylinositol-anchor biosynthesis.</text>
</comment>
<keyword evidence="10" id="KW-0732">Signal</keyword>
<dbReference type="STRING" id="307972.A0A2G8LEC3"/>